<accession>A0A328C6F8</accession>
<evidence type="ECO:0000256" key="1">
    <source>
        <dbReference type="ARBA" id="ARBA00022679"/>
    </source>
</evidence>
<evidence type="ECO:0000259" key="2">
    <source>
        <dbReference type="SMART" id="SM00917"/>
    </source>
</evidence>
<organism evidence="3 4">
    <name type="scientific">Lujinxingia litoralis</name>
    <dbReference type="NCBI Taxonomy" id="2211119"/>
    <lineage>
        <taxon>Bacteria</taxon>
        <taxon>Deltaproteobacteria</taxon>
        <taxon>Bradymonadales</taxon>
        <taxon>Lujinxingiaceae</taxon>
        <taxon>Lujinxingia</taxon>
    </lineage>
</organism>
<dbReference type="Pfam" id="PF08502">
    <property type="entry name" value="LeuA_dimer"/>
    <property type="match status" value="1"/>
</dbReference>
<evidence type="ECO:0000313" key="4">
    <source>
        <dbReference type="Proteomes" id="UP000249169"/>
    </source>
</evidence>
<dbReference type="GO" id="GO:0003852">
    <property type="term" value="F:2-isopropylmalate synthase activity"/>
    <property type="evidence" value="ECO:0007669"/>
    <property type="project" value="InterPro"/>
</dbReference>
<dbReference type="RefSeq" id="WP_111729719.1">
    <property type="nucleotide sequence ID" value="NZ_QHKO01000004.1"/>
</dbReference>
<dbReference type="OrthoDB" id="5501254at2"/>
<feature type="domain" description="2-isopropylmalate synthase LeuA allosteric (dimerisation)" evidence="2">
    <location>
        <begin position="24"/>
        <end position="147"/>
    </location>
</feature>
<dbReference type="AlphaFoldDB" id="A0A328C6F8"/>
<dbReference type="EMBL" id="QHKO01000004">
    <property type="protein sequence ID" value="RAL22148.1"/>
    <property type="molecule type" value="Genomic_DNA"/>
</dbReference>
<comment type="caution">
    <text evidence="3">The sequence shown here is derived from an EMBL/GenBank/DDBJ whole genome shotgun (WGS) entry which is preliminary data.</text>
</comment>
<evidence type="ECO:0000313" key="3">
    <source>
        <dbReference type="EMBL" id="RAL22148.1"/>
    </source>
</evidence>
<keyword evidence="1" id="KW-0808">Transferase</keyword>
<gene>
    <name evidence="3" type="ORF">DL240_09845</name>
</gene>
<keyword evidence="4" id="KW-1185">Reference proteome</keyword>
<dbReference type="InterPro" id="IPR013709">
    <property type="entry name" value="2-isopropylmalate_synth_dimer"/>
</dbReference>
<sequence>MALDQDKMVSLMREILQEDYLTLAIKAYSLEERLDQDECQIRFQLEEPGGKLAQVEGRGVGTIDALFRGLRQHLAHDYPSLSSIAFSQFAIQGLFNSEDGQESSRAWAEATVGIVNSQGREFVFQTRQPSVSRAGIEATVKAAEYFVNSERTYVRLHEILEHYRKEGRTDLVEKYTDLMTQVVQNTSYSEVVERIRAQLKG</sequence>
<name>A0A328C6F8_9DELT</name>
<dbReference type="GO" id="GO:0009098">
    <property type="term" value="P:L-leucine biosynthetic process"/>
    <property type="evidence" value="ECO:0007669"/>
    <property type="project" value="InterPro"/>
</dbReference>
<dbReference type="Proteomes" id="UP000249169">
    <property type="component" value="Unassembled WGS sequence"/>
</dbReference>
<proteinExistence type="predicted"/>
<reference evidence="3 4" key="1">
    <citation type="submission" date="2018-05" db="EMBL/GenBank/DDBJ databases">
        <title>Lujinxingia marina gen. nov. sp. nov., a new facultative anaerobic member of the class Deltaproteobacteria, and proposal of Lujinxingaceae fam. nov.</title>
        <authorList>
            <person name="Li C.-M."/>
        </authorList>
    </citation>
    <scope>NUCLEOTIDE SEQUENCE [LARGE SCALE GENOMIC DNA]</scope>
    <source>
        <strain evidence="3 4">B210</strain>
    </source>
</reference>
<protein>
    <recommendedName>
        <fullName evidence="2">2-isopropylmalate synthase LeuA allosteric (dimerisation) domain-containing protein</fullName>
    </recommendedName>
</protein>
<dbReference type="SMART" id="SM00917">
    <property type="entry name" value="LeuA_dimer"/>
    <property type="match status" value="1"/>
</dbReference>